<evidence type="ECO:0000313" key="2">
    <source>
        <dbReference type="Proteomes" id="UP001347796"/>
    </source>
</evidence>
<accession>A0AAN8JC27</accession>
<dbReference type="EMBL" id="JAZGQO010000011">
    <property type="protein sequence ID" value="KAK6172203.1"/>
    <property type="molecule type" value="Genomic_DNA"/>
</dbReference>
<reference evidence="1 2" key="1">
    <citation type="submission" date="2024-01" db="EMBL/GenBank/DDBJ databases">
        <title>The genome of the rayed Mediterranean limpet Patella caerulea (Linnaeus, 1758).</title>
        <authorList>
            <person name="Anh-Thu Weber A."/>
            <person name="Halstead-Nussloch G."/>
        </authorList>
    </citation>
    <scope>NUCLEOTIDE SEQUENCE [LARGE SCALE GENOMIC DNA]</scope>
    <source>
        <strain evidence="1">AATW-2023a</strain>
        <tissue evidence="1">Whole specimen</tissue>
    </source>
</reference>
<organism evidence="1 2">
    <name type="scientific">Patella caerulea</name>
    <name type="common">Rayed Mediterranean limpet</name>
    <dbReference type="NCBI Taxonomy" id="87958"/>
    <lineage>
        <taxon>Eukaryota</taxon>
        <taxon>Metazoa</taxon>
        <taxon>Spiralia</taxon>
        <taxon>Lophotrochozoa</taxon>
        <taxon>Mollusca</taxon>
        <taxon>Gastropoda</taxon>
        <taxon>Patellogastropoda</taxon>
        <taxon>Patelloidea</taxon>
        <taxon>Patellidae</taxon>
        <taxon>Patella</taxon>
    </lineage>
</organism>
<keyword evidence="2" id="KW-1185">Reference proteome</keyword>
<evidence type="ECO:0000313" key="1">
    <source>
        <dbReference type="EMBL" id="KAK6172203.1"/>
    </source>
</evidence>
<sequence length="233" mass="26551">MLNWMKKRCRRRSTRSSVVGMKCEGGKTDEGHGLPASPLYVTLEEEKDISSVSDICLNDDIYEDVSDVIEKCAPRHSVFSNKEVDLKNKKICPICRSDVALERACSCLDPESKSHDVYFEIYAEPIYNRYVNDKQECISCDDNSGYYESFVSDFDSTDKQINSCNDSQNDVGHMTLDESDSGYEEIEFKPNAINNKLRYSLSSPPLTSSPRFILSVIREKRLSRTKTRKGSLF</sequence>
<name>A0AAN8JC27_PATCE</name>
<proteinExistence type="predicted"/>
<comment type="caution">
    <text evidence="1">The sequence shown here is derived from an EMBL/GenBank/DDBJ whole genome shotgun (WGS) entry which is preliminary data.</text>
</comment>
<dbReference type="AlphaFoldDB" id="A0AAN8JC27"/>
<dbReference type="Proteomes" id="UP001347796">
    <property type="component" value="Unassembled WGS sequence"/>
</dbReference>
<gene>
    <name evidence="1" type="ORF">SNE40_015918</name>
</gene>
<protein>
    <submittedName>
        <fullName evidence="1">Uncharacterized protein</fullName>
    </submittedName>
</protein>